<comment type="caution">
    <text evidence="2">The sequence shown here is derived from an EMBL/GenBank/DDBJ whole genome shotgun (WGS) entry which is preliminary data.</text>
</comment>
<name>A0A2M6WCN8_9BACT</name>
<dbReference type="InterPro" id="IPR023577">
    <property type="entry name" value="CYTH_domain"/>
</dbReference>
<organism evidence="2 3">
    <name type="scientific">Candidatus Komeilibacteria bacterium CG10_big_fil_rev_8_21_14_0_10_41_13</name>
    <dbReference type="NCBI Taxonomy" id="1974476"/>
    <lineage>
        <taxon>Bacteria</taxon>
        <taxon>Candidatus Komeiliibacteriota</taxon>
    </lineage>
</organism>
<dbReference type="SUPFAM" id="SSF55154">
    <property type="entry name" value="CYTH-like phosphatases"/>
    <property type="match status" value="1"/>
</dbReference>
<dbReference type="PROSITE" id="PS51707">
    <property type="entry name" value="CYTH"/>
    <property type="match status" value="1"/>
</dbReference>
<sequence>MNKEIEIKAKVSSLKAVEEKLKKLGAKKQGQKKIVDYFFTPNKGEKFYGKNCRVKLRLRQENDSKNCRFEVHENVNSITANEYEVESGDLKTLRQALKLINLQELLKVEKVRTKYKKGRINIDLDKVKGLGSFMEVEVMDLPYRQALKTIKDFYQKLGVDEKNFVYTSYLDLLLVKVKKQ</sequence>
<dbReference type="InterPro" id="IPR033469">
    <property type="entry name" value="CYTH-like_dom_sf"/>
</dbReference>
<evidence type="ECO:0000313" key="3">
    <source>
        <dbReference type="Proteomes" id="UP000230543"/>
    </source>
</evidence>
<dbReference type="SMART" id="SM01118">
    <property type="entry name" value="CYTH"/>
    <property type="match status" value="1"/>
</dbReference>
<dbReference type="Gene3D" id="2.40.320.10">
    <property type="entry name" value="Hypothetical Protein Pfu-838710-001"/>
    <property type="match status" value="1"/>
</dbReference>
<dbReference type="EMBL" id="PFBO01000049">
    <property type="protein sequence ID" value="PIT90533.1"/>
    <property type="molecule type" value="Genomic_DNA"/>
</dbReference>
<proteinExistence type="predicted"/>
<accession>A0A2M6WCN8</accession>
<dbReference type="NCBIfam" id="TIGR00318">
    <property type="entry name" value="cyaB"/>
    <property type="match status" value="1"/>
</dbReference>
<dbReference type="Proteomes" id="UP000230543">
    <property type="component" value="Unassembled WGS sequence"/>
</dbReference>
<dbReference type="AlphaFoldDB" id="A0A2M6WCN8"/>
<evidence type="ECO:0000313" key="2">
    <source>
        <dbReference type="EMBL" id="PIT90533.1"/>
    </source>
</evidence>
<dbReference type="PANTHER" id="PTHR21028:SF2">
    <property type="entry name" value="CYTH DOMAIN-CONTAINING PROTEIN"/>
    <property type="match status" value="1"/>
</dbReference>
<dbReference type="Pfam" id="PF01928">
    <property type="entry name" value="CYTH"/>
    <property type="match status" value="1"/>
</dbReference>
<feature type="domain" description="CYTH" evidence="1">
    <location>
        <begin position="2"/>
        <end position="175"/>
    </location>
</feature>
<reference evidence="3" key="1">
    <citation type="submission" date="2017-09" db="EMBL/GenBank/DDBJ databases">
        <title>Depth-based differentiation of microbial function through sediment-hosted aquifers and enrichment of novel symbionts in the deep terrestrial subsurface.</title>
        <authorList>
            <person name="Probst A.J."/>
            <person name="Ladd B."/>
            <person name="Jarett J.K."/>
            <person name="Geller-Mcgrath D.E."/>
            <person name="Sieber C.M.K."/>
            <person name="Emerson J.B."/>
            <person name="Anantharaman K."/>
            <person name="Thomas B.C."/>
            <person name="Malmstrom R."/>
            <person name="Stieglmeier M."/>
            <person name="Klingl A."/>
            <person name="Woyke T."/>
            <person name="Ryan C.M."/>
            <person name="Banfield J.F."/>
        </authorList>
    </citation>
    <scope>NUCLEOTIDE SEQUENCE [LARGE SCALE GENOMIC DNA]</scope>
</reference>
<evidence type="ECO:0000259" key="1">
    <source>
        <dbReference type="PROSITE" id="PS51707"/>
    </source>
</evidence>
<dbReference type="CDD" id="cd07890">
    <property type="entry name" value="CYTH-like_AC_IV-like"/>
    <property type="match status" value="1"/>
</dbReference>
<dbReference type="InterPro" id="IPR008173">
    <property type="entry name" value="Adenylyl_cyclase_CyaB"/>
</dbReference>
<dbReference type="PANTHER" id="PTHR21028">
    <property type="entry name" value="SI:CH211-156B7.4"/>
    <property type="match status" value="1"/>
</dbReference>
<protein>
    <submittedName>
        <fullName evidence="2">Class IV adenylate cyclase</fullName>
    </submittedName>
</protein>
<gene>
    <name evidence="2" type="primary">cyaB</name>
    <name evidence="2" type="ORF">COU22_01625</name>
</gene>